<keyword evidence="2" id="KW-1185">Reference proteome</keyword>
<accession>A0A1G8NVZ9</accession>
<dbReference type="PANTHER" id="PTHR37841">
    <property type="entry name" value="GLR2918 PROTEIN"/>
    <property type="match status" value="1"/>
</dbReference>
<evidence type="ECO:0000313" key="2">
    <source>
        <dbReference type="Proteomes" id="UP000198869"/>
    </source>
</evidence>
<name>A0A1G8NVZ9_9FLAO</name>
<protein>
    <submittedName>
        <fullName evidence="1">WG containing repeat-containing protein</fullName>
    </submittedName>
</protein>
<sequence length="491" mass="57213">MKKLIFVLFSSVCFGQTDQYKQILLTKKIGREIRSYSKGYGVFTEARTGNTGIVDSLGNITFAYPLKSEISRLWKDRFILKVKAGNSNGKTALIDEKGKELISLDNFRFRTWENKDRMIYTKQGKECVYDFNGNQIIPFSDKIEFASESRFFVKKNGVWLIYDFDGKQVSDREFTTDLRFYKGRTYITTGDKSGEIIDNNGKTLTIISNHNVDNINAFPFLVTLDTIKNKYGIINDKENVIADEIYEQAFVGREYIYLTKDDKVSIFSKKEEKVYDLDYHYVNPLFNGLFKTSQDQNNPKAAVVRLNGEVVFPKEYDRIEGLTIAGDKYLYLRKNDEEKILDKDLKNVISEDYEIEKIFPDTLILSKDNLYYTFFPKGRQYVELKGFKEMKSLEMYPMLVGRNIDNFYGILDGEGKEVVPFIYDDIITFPGVNEFIIKKDNKFGVSNHKNEPLAEVVFDKFIQDKKGLKLIKGKEIQYIYFTEQKDRNFID</sequence>
<dbReference type="Proteomes" id="UP000198869">
    <property type="component" value="Unassembled WGS sequence"/>
</dbReference>
<dbReference type="AlphaFoldDB" id="A0A1G8NVZ9"/>
<dbReference type="RefSeq" id="WP_089861297.1">
    <property type="nucleotide sequence ID" value="NZ_FNDW01000015.1"/>
</dbReference>
<organism evidence="1 2">
    <name type="scientific">Chryseobacterium taeanense</name>
    <dbReference type="NCBI Taxonomy" id="311334"/>
    <lineage>
        <taxon>Bacteria</taxon>
        <taxon>Pseudomonadati</taxon>
        <taxon>Bacteroidota</taxon>
        <taxon>Flavobacteriia</taxon>
        <taxon>Flavobacteriales</taxon>
        <taxon>Weeksellaceae</taxon>
        <taxon>Chryseobacterium group</taxon>
        <taxon>Chryseobacterium</taxon>
    </lineage>
</organism>
<dbReference type="EMBL" id="FNDW01000015">
    <property type="protein sequence ID" value="SDI84392.1"/>
    <property type="molecule type" value="Genomic_DNA"/>
</dbReference>
<proteinExistence type="predicted"/>
<dbReference type="PANTHER" id="PTHR37841:SF1">
    <property type="entry name" value="DUF3298 DOMAIN-CONTAINING PROTEIN"/>
    <property type="match status" value="1"/>
</dbReference>
<evidence type="ECO:0000313" key="1">
    <source>
        <dbReference type="EMBL" id="SDI84392.1"/>
    </source>
</evidence>
<dbReference type="Pfam" id="PF14903">
    <property type="entry name" value="WG_beta_rep"/>
    <property type="match status" value="1"/>
</dbReference>
<dbReference type="STRING" id="311334.SAMN05421846_11535"/>
<gene>
    <name evidence="1" type="ORF">SAMN05421846_11535</name>
</gene>
<dbReference type="InterPro" id="IPR032774">
    <property type="entry name" value="WG_beta_rep"/>
</dbReference>
<reference evidence="2" key="1">
    <citation type="submission" date="2016-10" db="EMBL/GenBank/DDBJ databases">
        <authorList>
            <person name="Varghese N."/>
            <person name="Submissions S."/>
        </authorList>
    </citation>
    <scope>NUCLEOTIDE SEQUENCE [LARGE SCALE GENOMIC DNA]</scope>
    <source>
        <strain evidence="2">DSM 17071</strain>
    </source>
</reference>
<dbReference type="OrthoDB" id="5464673at2"/>